<evidence type="ECO:0000256" key="2">
    <source>
        <dbReference type="ARBA" id="ARBA00023125"/>
    </source>
</evidence>
<evidence type="ECO:0000313" key="7">
    <source>
        <dbReference type="Proteomes" id="UP000256310"/>
    </source>
</evidence>
<dbReference type="AlphaFoldDB" id="A0A3D9FGE7"/>
<keyword evidence="1" id="KW-0805">Transcription regulation</keyword>
<dbReference type="EMBL" id="QRDP01000004">
    <property type="protein sequence ID" value="RED16607.1"/>
    <property type="molecule type" value="Genomic_DNA"/>
</dbReference>
<comment type="caution">
    <text evidence="6">The sequence shown here is derived from an EMBL/GenBank/DDBJ whole genome shotgun (WGS) entry which is preliminary data.</text>
</comment>
<dbReference type="RefSeq" id="WP_116235992.1">
    <property type="nucleotide sequence ID" value="NZ_QRDP01000004.1"/>
</dbReference>
<keyword evidence="2 4" id="KW-0238">DNA-binding</keyword>
<name>A0A3D9FGE7_9SPHN</name>
<dbReference type="InterPro" id="IPR001647">
    <property type="entry name" value="HTH_TetR"/>
</dbReference>
<gene>
    <name evidence="6" type="ORF">DFR46_1633</name>
</gene>
<feature type="DNA-binding region" description="H-T-H motif" evidence="4">
    <location>
        <begin position="26"/>
        <end position="45"/>
    </location>
</feature>
<feature type="domain" description="HTH tetR-type" evidence="5">
    <location>
        <begin position="3"/>
        <end position="63"/>
    </location>
</feature>
<dbReference type="PROSITE" id="PS50977">
    <property type="entry name" value="HTH_TETR_2"/>
    <property type="match status" value="1"/>
</dbReference>
<evidence type="ECO:0000256" key="4">
    <source>
        <dbReference type="PROSITE-ProRule" id="PRU00335"/>
    </source>
</evidence>
<dbReference type="OrthoDB" id="9787680at2"/>
<evidence type="ECO:0000259" key="5">
    <source>
        <dbReference type="PROSITE" id="PS50977"/>
    </source>
</evidence>
<dbReference type="SUPFAM" id="SSF46689">
    <property type="entry name" value="Homeodomain-like"/>
    <property type="match status" value="1"/>
</dbReference>
<protein>
    <submittedName>
        <fullName evidence="6">TetR family transcriptional regulator</fullName>
    </submittedName>
</protein>
<evidence type="ECO:0000256" key="1">
    <source>
        <dbReference type="ARBA" id="ARBA00023015"/>
    </source>
</evidence>
<proteinExistence type="predicted"/>
<sequence>MSASKRDDLVQNALKVFYQGGFHAIGMDRLARETGVSKTAIYKHFRTKEELILATLRLRDEQFRNWLRRRMEALAAEPRDQLLAIFDALAEWIEEPSFRSCMFVKASAEYQEKGHPIHATAAEHKRLLAVHFTEIAQKAGATEPAKLAQQLLIIKEGVIVLAHLNQGNDVAANAKTLAQIVIDEALPEGADRTEQ</sequence>
<dbReference type="InterPro" id="IPR036271">
    <property type="entry name" value="Tet_transcr_reg_TetR-rel_C_sf"/>
</dbReference>
<dbReference type="InterPro" id="IPR011075">
    <property type="entry name" value="TetR_C"/>
</dbReference>
<dbReference type="Pfam" id="PF00440">
    <property type="entry name" value="TetR_N"/>
    <property type="match status" value="1"/>
</dbReference>
<dbReference type="InterPro" id="IPR009057">
    <property type="entry name" value="Homeodomain-like_sf"/>
</dbReference>
<dbReference type="PRINTS" id="PR00455">
    <property type="entry name" value="HTHTETR"/>
</dbReference>
<dbReference type="PANTHER" id="PTHR47506">
    <property type="entry name" value="TRANSCRIPTIONAL REGULATORY PROTEIN"/>
    <property type="match status" value="1"/>
</dbReference>
<dbReference type="PANTHER" id="PTHR47506:SF1">
    <property type="entry name" value="HTH-TYPE TRANSCRIPTIONAL REGULATOR YJDC"/>
    <property type="match status" value="1"/>
</dbReference>
<dbReference type="SUPFAM" id="SSF48498">
    <property type="entry name" value="Tetracyclin repressor-like, C-terminal domain"/>
    <property type="match status" value="1"/>
</dbReference>
<keyword evidence="7" id="KW-1185">Reference proteome</keyword>
<accession>A0A3D9FGE7</accession>
<keyword evidence="3" id="KW-0804">Transcription</keyword>
<evidence type="ECO:0000256" key="3">
    <source>
        <dbReference type="ARBA" id="ARBA00023163"/>
    </source>
</evidence>
<dbReference type="Gene3D" id="1.10.357.10">
    <property type="entry name" value="Tetracycline Repressor, domain 2"/>
    <property type="match status" value="1"/>
</dbReference>
<reference evidence="6 7" key="1">
    <citation type="submission" date="2018-07" db="EMBL/GenBank/DDBJ databases">
        <title>Genomic Encyclopedia of Type Strains, Phase IV (KMG-IV): sequencing the most valuable type-strain genomes for metagenomic binning, comparative biology and taxonomic classification.</title>
        <authorList>
            <person name="Goeker M."/>
        </authorList>
    </citation>
    <scope>NUCLEOTIDE SEQUENCE [LARGE SCALE GENOMIC DNA]</scope>
    <source>
        <strain evidence="6 7">DSM 26725</strain>
    </source>
</reference>
<dbReference type="Proteomes" id="UP000256310">
    <property type="component" value="Unassembled WGS sequence"/>
</dbReference>
<organism evidence="6 7">
    <name type="scientific">Parasphingopyxis lamellibrachiae</name>
    <dbReference type="NCBI Taxonomy" id="680125"/>
    <lineage>
        <taxon>Bacteria</taxon>
        <taxon>Pseudomonadati</taxon>
        <taxon>Pseudomonadota</taxon>
        <taxon>Alphaproteobacteria</taxon>
        <taxon>Sphingomonadales</taxon>
        <taxon>Sphingomonadaceae</taxon>
        <taxon>Parasphingopyxis</taxon>
    </lineage>
</organism>
<evidence type="ECO:0000313" key="6">
    <source>
        <dbReference type="EMBL" id="RED16607.1"/>
    </source>
</evidence>
<dbReference type="Pfam" id="PF16925">
    <property type="entry name" value="TetR_C_13"/>
    <property type="match status" value="1"/>
</dbReference>
<dbReference type="GO" id="GO:0003677">
    <property type="term" value="F:DNA binding"/>
    <property type="evidence" value="ECO:0007669"/>
    <property type="project" value="UniProtKB-UniRule"/>
</dbReference>